<accession>A0ABT3PLQ8</accession>
<protein>
    <recommendedName>
        <fullName evidence="2">Cytokinin riboside 5'-monophosphate phosphoribohydrolase</fullName>
        <ecNumber evidence="2">3.2.2.n1</ecNumber>
    </recommendedName>
</protein>
<keyword evidence="2" id="KW-0203">Cytokinin biosynthesis</keyword>
<proteinExistence type="inferred from homology"/>
<reference evidence="3 4" key="1">
    <citation type="submission" date="2021-03" db="EMBL/GenBank/DDBJ databases">
        <title>Aliifodinibius sp. nov., a new bacterium isolated from saline soil.</title>
        <authorList>
            <person name="Galisteo C."/>
            <person name="De La Haba R."/>
            <person name="Sanchez-Porro C."/>
            <person name="Ventosa A."/>
        </authorList>
    </citation>
    <scope>NUCLEOTIDE SEQUENCE [LARGE SCALE GENOMIC DNA]</scope>
    <source>
        <strain evidence="3 4">1BSP15-2V2</strain>
    </source>
</reference>
<evidence type="ECO:0000313" key="4">
    <source>
        <dbReference type="Proteomes" id="UP001207918"/>
    </source>
</evidence>
<dbReference type="InterPro" id="IPR031100">
    <property type="entry name" value="LOG_fam"/>
</dbReference>
<evidence type="ECO:0000256" key="2">
    <source>
        <dbReference type="RuleBase" id="RU363015"/>
    </source>
</evidence>
<dbReference type="EC" id="3.2.2.n1" evidence="2"/>
<dbReference type="Gene3D" id="3.40.50.450">
    <property type="match status" value="1"/>
</dbReference>
<keyword evidence="2" id="KW-0378">Hydrolase</keyword>
<dbReference type="SUPFAM" id="SSF102405">
    <property type="entry name" value="MCP/YpsA-like"/>
    <property type="match status" value="1"/>
</dbReference>
<gene>
    <name evidence="3" type="ORF">J6I44_07485</name>
</gene>
<sequence>MGPSKRVCVYCGSSKGDNPAYAKQAKMLGQELASHNFGVVYGGGSVGLMNEIADGALSRGGEVQGVIPTLLDDKDHAHPLLTKRHITSTLHERKALMAELADAFITLPGGYGTLEELMEIITWAQHGLHDKPVILFNIDGYYNQLIEFIEQAMNEGFINANHEQSLRIADCIEDCFNFLPSNP</sequence>
<keyword evidence="4" id="KW-1185">Reference proteome</keyword>
<organism evidence="3 4">
    <name type="scientific">Fodinibius salsisoli</name>
    <dbReference type="NCBI Taxonomy" id="2820877"/>
    <lineage>
        <taxon>Bacteria</taxon>
        <taxon>Pseudomonadati</taxon>
        <taxon>Balneolota</taxon>
        <taxon>Balneolia</taxon>
        <taxon>Balneolales</taxon>
        <taxon>Balneolaceae</taxon>
        <taxon>Fodinibius</taxon>
    </lineage>
</organism>
<evidence type="ECO:0000256" key="1">
    <source>
        <dbReference type="ARBA" id="ARBA00000274"/>
    </source>
</evidence>
<dbReference type="EMBL" id="JAGGJA010000004">
    <property type="protein sequence ID" value="MCW9706693.1"/>
    <property type="molecule type" value="Genomic_DNA"/>
</dbReference>
<dbReference type="PANTHER" id="PTHR31223">
    <property type="entry name" value="LOG FAMILY PROTEIN YJL055W"/>
    <property type="match status" value="1"/>
</dbReference>
<dbReference type="NCBIfam" id="TIGR00730">
    <property type="entry name" value="Rossman fold protein, TIGR00730 family"/>
    <property type="match status" value="1"/>
</dbReference>
<dbReference type="Proteomes" id="UP001207918">
    <property type="component" value="Unassembled WGS sequence"/>
</dbReference>
<dbReference type="InterPro" id="IPR005269">
    <property type="entry name" value="LOG"/>
</dbReference>
<comment type="catalytic activity">
    <reaction evidence="1">
        <text>AMP + H2O = D-ribose 5-phosphate + adenine</text>
        <dbReference type="Rhea" id="RHEA:20129"/>
        <dbReference type="ChEBI" id="CHEBI:15377"/>
        <dbReference type="ChEBI" id="CHEBI:16708"/>
        <dbReference type="ChEBI" id="CHEBI:78346"/>
        <dbReference type="ChEBI" id="CHEBI:456215"/>
        <dbReference type="EC" id="3.2.2.4"/>
    </reaction>
</comment>
<dbReference type="Pfam" id="PF03641">
    <property type="entry name" value="Lysine_decarbox"/>
    <property type="match status" value="1"/>
</dbReference>
<evidence type="ECO:0000313" key="3">
    <source>
        <dbReference type="EMBL" id="MCW9706693.1"/>
    </source>
</evidence>
<comment type="similarity">
    <text evidence="2">Belongs to the LOG family.</text>
</comment>
<name>A0ABT3PLQ8_9BACT</name>
<dbReference type="RefSeq" id="WP_265765421.1">
    <property type="nucleotide sequence ID" value="NZ_JAGGJA010000004.1"/>
</dbReference>
<comment type="caution">
    <text evidence="3">The sequence shown here is derived from an EMBL/GenBank/DDBJ whole genome shotgun (WGS) entry which is preliminary data.</text>
</comment>